<dbReference type="SUPFAM" id="SSF103473">
    <property type="entry name" value="MFS general substrate transporter"/>
    <property type="match status" value="1"/>
</dbReference>
<dbReference type="eggNOG" id="COG0738">
    <property type="taxonomic scope" value="Bacteria"/>
</dbReference>
<feature type="transmembrane region" description="Helical" evidence="7">
    <location>
        <begin position="161"/>
        <end position="183"/>
    </location>
</feature>
<feature type="transmembrane region" description="Helical" evidence="7">
    <location>
        <begin position="324"/>
        <end position="344"/>
    </location>
</feature>
<evidence type="ECO:0000259" key="8">
    <source>
        <dbReference type="PROSITE" id="PS50850"/>
    </source>
</evidence>
<dbReference type="RefSeq" id="WP_012780848.1">
    <property type="nucleotide sequence ID" value="NC_013061.1"/>
</dbReference>
<reference evidence="9 10" key="1">
    <citation type="journal article" date="2009" name="Stand. Genomic Sci.">
        <title>Complete genome sequence of Pedobacter heparinus type strain (HIM 762-3).</title>
        <authorList>
            <person name="Han C."/>
            <person name="Spring S."/>
            <person name="Lapidus A."/>
            <person name="Del Rio T.G."/>
            <person name="Tice H."/>
            <person name="Copeland A."/>
            <person name="Cheng J.F."/>
            <person name="Lucas S."/>
            <person name="Chen F."/>
            <person name="Nolan M."/>
            <person name="Bruce D."/>
            <person name="Goodwin L."/>
            <person name="Pitluck S."/>
            <person name="Ivanova N."/>
            <person name="Mavromatis K."/>
            <person name="Mikhailova N."/>
            <person name="Pati A."/>
            <person name="Chen A."/>
            <person name="Palaniappan K."/>
            <person name="Land M."/>
            <person name="Hauser L."/>
            <person name="Chang Y.J."/>
            <person name="Jeffries C.C."/>
            <person name="Saunders E."/>
            <person name="Chertkov O."/>
            <person name="Brettin T."/>
            <person name="Goker M."/>
            <person name="Rohde M."/>
            <person name="Bristow J."/>
            <person name="Eisen J.A."/>
            <person name="Markowitz V."/>
            <person name="Hugenholtz P."/>
            <person name="Kyrpides N.C."/>
            <person name="Klenk H.P."/>
            <person name="Detter J.C."/>
        </authorList>
    </citation>
    <scope>NUCLEOTIDE SEQUENCE [LARGE SCALE GENOMIC DNA]</scope>
    <source>
        <strain evidence="10">ATCC 13125 / DSM 2366 / CIP 104194 / JCM 7457 / NBRC 12017 / NCIMB 9290 / NRRL B-14731 / HIM 762-3</strain>
    </source>
</reference>
<dbReference type="GO" id="GO:0022857">
    <property type="term" value="F:transmembrane transporter activity"/>
    <property type="evidence" value="ECO:0007669"/>
    <property type="project" value="InterPro"/>
</dbReference>
<evidence type="ECO:0000256" key="4">
    <source>
        <dbReference type="ARBA" id="ARBA00022692"/>
    </source>
</evidence>
<feature type="transmembrane region" description="Helical" evidence="7">
    <location>
        <begin position="356"/>
        <end position="376"/>
    </location>
</feature>
<feature type="transmembrane region" description="Helical" evidence="7">
    <location>
        <begin position="131"/>
        <end position="149"/>
    </location>
</feature>
<feature type="transmembrane region" description="Helical" evidence="7">
    <location>
        <begin position="73"/>
        <end position="95"/>
    </location>
</feature>
<feature type="domain" description="Major facilitator superfamily (MFS) profile" evidence="8">
    <location>
        <begin position="7"/>
        <end position="381"/>
    </location>
</feature>
<dbReference type="PANTHER" id="PTHR23514:SF3">
    <property type="entry name" value="BYPASS OF STOP CODON PROTEIN 6"/>
    <property type="match status" value="1"/>
</dbReference>
<dbReference type="PANTHER" id="PTHR23514">
    <property type="entry name" value="BYPASS OF STOP CODON PROTEIN 6"/>
    <property type="match status" value="1"/>
</dbReference>
<feature type="transmembrane region" description="Helical" evidence="7">
    <location>
        <begin position="270"/>
        <end position="291"/>
    </location>
</feature>
<keyword evidence="4 7" id="KW-0812">Transmembrane</keyword>
<dbReference type="STRING" id="485917.Phep_0680"/>
<feature type="transmembrane region" description="Helical" evidence="7">
    <location>
        <begin position="7"/>
        <end position="29"/>
    </location>
</feature>
<feature type="transmembrane region" description="Helical" evidence="7">
    <location>
        <begin position="203"/>
        <end position="220"/>
    </location>
</feature>
<evidence type="ECO:0000256" key="3">
    <source>
        <dbReference type="ARBA" id="ARBA00022448"/>
    </source>
</evidence>
<dbReference type="InterPro" id="IPR011701">
    <property type="entry name" value="MFS"/>
</dbReference>
<evidence type="ECO:0000313" key="9">
    <source>
        <dbReference type="EMBL" id="ACU02902.1"/>
    </source>
</evidence>
<keyword evidence="5 7" id="KW-1133">Transmembrane helix</keyword>
<dbReference type="Gene3D" id="1.20.1250.20">
    <property type="entry name" value="MFS general substrate transporter like domains"/>
    <property type="match status" value="2"/>
</dbReference>
<evidence type="ECO:0000256" key="1">
    <source>
        <dbReference type="ARBA" id="ARBA00004127"/>
    </source>
</evidence>
<organism evidence="9 10">
    <name type="scientific">Pedobacter heparinus (strain ATCC 13125 / DSM 2366 / CIP 104194 / JCM 7457 / NBRC 12017 / NCIMB 9290 / NRRL B-14731 / HIM 762-3)</name>
    <dbReference type="NCBI Taxonomy" id="485917"/>
    <lineage>
        <taxon>Bacteria</taxon>
        <taxon>Pseudomonadati</taxon>
        <taxon>Bacteroidota</taxon>
        <taxon>Sphingobacteriia</taxon>
        <taxon>Sphingobacteriales</taxon>
        <taxon>Sphingobacteriaceae</taxon>
        <taxon>Pedobacter</taxon>
    </lineage>
</organism>
<dbReference type="GO" id="GO:0012505">
    <property type="term" value="C:endomembrane system"/>
    <property type="evidence" value="ECO:0007669"/>
    <property type="project" value="UniProtKB-SubCell"/>
</dbReference>
<feature type="transmembrane region" description="Helical" evidence="7">
    <location>
        <begin position="297"/>
        <end position="317"/>
    </location>
</feature>
<protein>
    <submittedName>
        <fullName evidence="9">Major facilitator superfamily MFS_1</fullName>
    </submittedName>
</protein>
<name>C6Y1C6_PEDHD</name>
<comment type="similarity">
    <text evidence="2">Belongs to the major facilitator superfamily.</text>
</comment>
<dbReference type="GO" id="GO:0016020">
    <property type="term" value="C:membrane"/>
    <property type="evidence" value="ECO:0007669"/>
    <property type="project" value="TreeGrafter"/>
</dbReference>
<evidence type="ECO:0000256" key="6">
    <source>
        <dbReference type="ARBA" id="ARBA00023136"/>
    </source>
</evidence>
<dbReference type="EMBL" id="CP001681">
    <property type="protein sequence ID" value="ACU02902.1"/>
    <property type="molecule type" value="Genomic_DNA"/>
</dbReference>
<dbReference type="AlphaFoldDB" id="C6Y1C6"/>
<sequence length="384" mass="40785">MFNKKTVFLSACFGMLLFGITLITLGSVAPMLTSRFNLDQIASGTLFSILPFGVLTGSLLFGPFCDKYGYKYLLAFSALLIGIGFEGIAFSASFLLLKVCIFLFGLGGGAINGATNAVVADISTKDKGANLSLIGVFFGIGALGMPFILGFLENTVSTRHIVASVGFLAFLAAAVFAFITFPLPKHINGFPIRRSLSLLKDRVLIIVALFLFCQCSFEAIVNNWTTAYLIKQVGASQSMALYALSLFVVGMTVMRLLMGSVLRNLSVKAILAISFVLLLAGIALLNTSVYLRAVTGLVLVGGGLAAGFPVMLGIVATRYADLSATAFSLVLVMALFGNMLVNYLMGIAANAYGIHYLIYVALAELVLMTTLGMLVLGRHKSKTS</sequence>
<evidence type="ECO:0000313" key="10">
    <source>
        <dbReference type="Proteomes" id="UP000000852"/>
    </source>
</evidence>
<dbReference type="Pfam" id="PF07690">
    <property type="entry name" value="MFS_1"/>
    <property type="match status" value="1"/>
</dbReference>
<gene>
    <name evidence="9" type="ordered locus">Phep_0680</name>
</gene>
<evidence type="ECO:0000256" key="2">
    <source>
        <dbReference type="ARBA" id="ARBA00008335"/>
    </source>
</evidence>
<comment type="subcellular location">
    <subcellularLocation>
        <location evidence="1">Endomembrane system</location>
        <topology evidence="1">Multi-pass membrane protein</topology>
    </subcellularLocation>
</comment>
<keyword evidence="3" id="KW-0813">Transport</keyword>
<keyword evidence="10" id="KW-1185">Reference proteome</keyword>
<dbReference type="KEGG" id="phe:Phep_0680"/>
<keyword evidence="6 7" id="KW-0472">Membrane</keyword>
<dbReference type="HOGENOM" id="CLU_709513_0_0_10"/>
<evidence type="ECO:0000256" key="5">
    <source>
        <dbReference type="ARBA" id="ARBA00022989"/>
    </source>
</evidence>
<evidence type="ECO:0000256" key="7">
    <source>
        <dbReference type="SAM" id="Phobius"/>
    </source>
</evidence>
<dbReference type="InterPro" id="IPR051788">
    <property type="entry name" value="MFS_Transporter"/>
</dbReference>
<feature type="transmembrane region" description="Helical" evidence="7">
    <location>
        <begin position="101"/>
        <end position="119"/>
    </location>
</feature>
<dbReference type="InterPro" id="IPR020846">
    <property type="entry name" value="MFS_dom"/>
</dbReference>
<feature type="transmembrane region" description="Helical" evidence="7">
    <location>
        <begin position="240"/>
        <end position="258"/>
    </location>
</feature>
<accession>C6Y1C6</accession>
<feature type="transmembrane region" description="Helical" evidence="7">
    <location>
        <begin position="41"/>
        <end position="61"/>
    </location>
</feature>
<dbReference type="PROSITE" id="PS50850">
    <property type="entry name" value="MFS"/>
    <property type="match status" value="1"/>
</dbReference>
<dbReference type="OrthoDB" id="9800416at2"/>
<dbReference type="InterPro" id="IPR036259">
    <property type="entry name" value="MFS_trans_sf"/>
</dbReference>
<proteinExistence type="inferred from homology"/>
<dbReference type="Proteomes" id="UP000000852">
    <property type="component" value="Chromosome"/>
</dbReference>